<dbReference type="AlphaFoldDB" id="S5VQZ5"/>
<dbReference type="EMBL" id="CP006259">
    <property type="protein sequence ID" value="AGS73027.1"/>
    <property type="molecule type" value="Genomic_DNA"/>
</dbReference>
<dbReference type="RefSeq" id="WP_020943437.1">
    <property type="nucleotide sequence ID" value="NC_021985.1"/>
</dbReference>
<dbReference type="KEGG" id="sci:B446_31115"/>
<sequence length="224" mass="24129">MDEFEEHLIKALAKDREAVREKLSAADRDHLDALLGLLAEGGEEDRLRTVTRAVAAHLRAALPEEERRAIGRRLAGTATARAPHELLAERILLGPAAPRAGSGPGPAPQAPHTSAFDRLLAEPAVTAEDLYEAFGVRVTAPDVIRLRSRDDVEQLPAFQFDAEGRLRELVRTINGLLGAARDPWGVADWWLGPNLWLDAVPATLLGTGLDEQLLAAAGAVGEED</sequence>
<dbReference type="HOGENOM" id="CLU_089654_0_0_11"/>
<name>S5VQZ5_STRC3</name>
<reference evidence="1 2" key="2">
    <citation type="journal article" date="2013" name="J. Biotechnol.">
        <title>Complete genome sequence of the kirromycin producer Streptomyces collinus Tu 365 consisting of a linear chromosome and two linear plasmids.</title>
        <authorList>
            <person name="Ruckert C."/>
            <person name="Szczepanowski R."/>
            <person name="Albersmeier A."/>
            <person name="Goesmann A."/>
            <person name="Iftime D."/>
            <person name="Musiol E.M."/>
            <person name="Blin K."/>
            <person name="Wohlleben W."/>
            <person name="Puhler A."/>
            <person name="Kalinowski J."/>
            <person name="Weber T."/>
        </authorList>
    </citation>
    <scope>NUCLEOTIDE SEQUENCE [LARGE SCALE GENOMIC DNA]</scope>
    <source>
        <strain evidence="2">DSM 40733 / Tue 365</strain>
    </source>
</reference>
<proteinExistence type="predicted"/>
<evidence type="ECO:0000313" key="1">
    <source>
        <dbReference type="EMBL" id="AGS73027.1"/>
    </source>
</evidence>
<dbReference type="STRING" id="1214242.B446_31115"/>
<dbReference type="Proteomes" id="UP000015423">
    <property type="component" value="Chromosome"/>
</dbReference>
<dbReference type="PATRIC" id="fig|1214242.5.peg.6371"/>
<accession>S5VQZ5</accession>
<keyword evidence="2" id="KW-1185">Reference proteome</keyword>
<protein>
    <submittedName>
        <fullName evidence="1">Uncharacterized protein</fullName>
    </submittedName>
</protein>
<evidence type="ECO:0000313" key="2">
    <source>
        <dbReference type="Proteomes" id="UP000015423"/>
    </source>
</evidence>
<reference evidence="2" key="1">
    <citation type="submission" date="2012-10" db="EMBL/GenBank/DDBJ databases">
        <title>The complete genome sequence of Streptomyces collinus Tu 365.</title>
        <authorList>
            <person name="Ruckert C."/>
            <person name="Szczepanowski R."/>
            <person name="Goesmann A."/>
            <person name="Pross E.K."/>
            <person name="Musiol E.M."/>
            <person name="Blin K."/>
            <person name="Wohlleben W."/>
            <person name="Puhler A."/>
            <person name="Weber T."/>
            <person name="Kalinowski J."/>
        </authorList>
    </citation>
    <scope>NUCLEOTIDE SEQUENCE [LARGE SCALE GENOMIC DNA]</scope>
    <source>
        <strain evidence="2">DSM 40733 / Tue 365</strain>
    </source>
</reference>
<gene>
    <name evidence="1" type="ORF">B446_31115</name>
</gene>
<organism evidence="1 2">
    <name type="scientific">Streptomyces collinus (strain DSM 40733 / Tue 365)</name>
    <dbReference type="NCBI Taxonomy" id="1214242"/>
    <lineage>
        <taxon>Bacteria</taxon>
        <taxon>Bacillati</taxon>
        <taxon>Actinomycetota</taxon>
        <taxon>Actinomycetes</taxon>
        <taxon>Kitasatosporales</taxon>
        <taxon>Streptomycetaceae</taxon>
        <taxon>Streptomyces</taxon>
    </lineage>
</organism>
<dbReference type="eggNOG" id="ENOG5032CAQ">
    <property type="taxonomic scope" value="Bacteria"/>
</dbReference>